<accession>M5C2A1</accession>
<organism evidence="1 2">
    <name type="scientific">Thanatephorus cucumeris (strain AG1-IB / isolate 7/3/14)</name>
    <name type="common">Lettuce bottom rot fungus</name>
    <name type="synonym">Rhizoctonia solani</name>
    <dbReference type="NCBI Taxonomy" id="1108050"/>
    <lineage>
        <taxon>Eukaryota</taxon>
        <taxon>Fungi</taxon>
        <taxon>Dikarya</taxon>
        <taxon>Basidiomycota</taxon>
        <taxon>Agaricomycotina</taxon>
        <taxon>Agaricomycetes</taxon>
        <taxon>Cantharellales</taxon>
        <taxon>Ceratobasidiaceae</taxon>
        <taxon>Rhizoctonia</taxon>
        <taxon>Rhizoctonia solani AG-1</taxon>
    </lineage>
</organism>
<evidence type="ECO:0000313" key="1">
    <source>
        <dbReference type="EMBL" id="CCO33110.1"/>
    </source>
</evidence>
<sequence length="121" mass="13440">MIVQSLDRSLLASVDDNKYGSRALRIWSTSEPTVSLQLPPTPSLNSEQVRALSGFYGQCRIRKDGWLVDADDNLLLWLPSDMIDQGFSLFASLIITRSGVLQVPKQSLVAGEHWAKCYTKG</sequence>
<dbReference type="HOGENOM" id="CLU_125616_0_0_1"/>
<reference evidence="1 2" key="1">
    <citation type="journal article" date="2013" name="J. Biotechnol.">
        <title>Establishment and interpretation of the genome sequence of the phytopathogenic fungus Rhizoctonia solani AG1-IB isolate 7/3/14.</title>
        <authorList>
            <person name="Wibberg D.W."/>
            <person name="Jelonek L.J."/>
            <person name="Rupp O.R."/>
            <person name="Hennig M.H."/>
            <person name="Eikmeyer F.E."/>
            <person name="Goesmann A.G."/>
            <person name="Hartmann A.H."/>
            <person name="Borriss R.B."/>
            <person name="Grosch R.G."/>
            <person name="Puehler A.P."/>
            <person name="Schlueter A.S."/>
        </authorList>
    </citation>
    <scope>NUCLEOTIDE SEQUENCE [LARGE SCALE GENOMIC DNA]</scope>
    <source>
        <strain evidence="2">AG1-IB / isolate 7/3/14</strain>
    </source>
</reference>
<name>M5C2A1_THACB</name>
<dbReference type="EMBL" id="CAOJ01010941">
    <property type="protein sequence ID" value="CCO33110.1"/>
    <property type="molecule type" value="Genomic_DNA"/>
</dbReference>
<dbReference type="AlphaFoldDB" id="M5C2A1"/>
<proteinExistence type="predicted"/>
<protein>
    <submittedName>
        <fullName evidence="1">Uncharacterized protein</fullName>
    </submittedName>
</protein>
<gene>
    <name evidence="1" type="ORF">BN14_07179</name>
</gene>
<dbReference type="Proteomes" id="UP000012065">
    <property type="component" value="Unassembled WGS sequence"/>
</dbReference>
<comment type="caution">
    <text evidence="1">The sequence shown here is derived from an EMBL/GenBank/DDBJ whole genome shotgun (WGS) entry which is preliminary data.</text>
</comment>
<evidence type="ECO:0000313" key="2">
    <source>
        <dbReference type="Proteomes" id="UP000012065"/>
    </source>
</evidence>